<dbReference type="PANTHER" id="PTHR33418:SF1">
    <property type="entry name" value="HELICASE-ASSOCIATED DOMAIN-CONTAINING PROTEIN"/>
    <property type="match status" value="1"/>
</dbReference>
<dbReference type="AlphaFoldDB" id="A0ABD3NYS3"/>
<dbReference type="EMBL" id="JALLAZ020001085">
    <property type="protein sequence ID" value="KAL3781055.1"/>
    <property type="molecule type" value="Genomic_DNA"/>
</dbReference>
<gene>
    <name evidence="3" type="ORF">ACHAW5_002431</name>
</gene>
<reference evidence="3 4" key="1">
    <citation type="submission" date="2024-10" db="EMBL/GenBank/DDBJ databases">
        <title>Updated reference genomes for cyclostephanoid diatoms.</title>
        <authorList>
            <person name="Roberts W.R."/>
            <person name="Alverson A.J."/>
        </authorList>
    </citation>
    <scope>NUCLEOTIDE SEQUENCE [LARGE SCALE GENOMIC DNA]</scope>
    <source>
        <strain evidence="3 4">AJA276-08</strain>
    </source>
</reference>
<dbReference type="PANTHER" id="PTHR33418">
    <property type="entry name" value="HELICASE-ASSOCIATED"/>
    <property type="match status" value="1"/>
</dbReference>
<feature type="region of interest" description="Disordered" evidence="1">
    <location>
        <begin position="1"/>
        <end position="123"/>
    </location>
</feature>
<dbReference type="Gene3D" id="6.10.140.530">
    <property type="match status" value="3"/>
</dbReference>
<proteinExistence type="predicted"/>
<name>A0ABD3NYS3_9STRA</name>
<dbReference type="InterPro" id="IPR005114">
    <property type="entry name" value="Helicase_assoc"/>
</dbReference>
<protein>
    <recommendedName>
        <fullName evidence="2">Helicase-associated domain-containing protein</fullName>
    </recommendedName>
</protein>
<organism evidence="3 4">
    <name type="scientific">Stephanodiscus triporus</name>
    <dbReference type="NCBI Taxonomy" id="2934178"/>
    <lineage>
        <taxon>Eukaryota</taxon>
        <taxon>Sar</taxon>
        <taxon>Stramenopiles</taxon>
        <taxon>Ochrophyta</taxon>
        <taxon>Bacillariophyta</taxon>
        <taxon>Coscinodiscophyceae</taxon>
        <taxon>Thalassiosirophycidae</taxon>
        <taxon>Stephanodiscales</taxon>
        <taxon>Stephanodiscaceae</taxon>
        <taxon>Stephanodiscus</taxon>
    </lineage>
</organism>
<sequence length="433" mass="49966">MDNINFSSMRGSDWEEVEKQRRQRDANVNSSEVNEDMKRKTAWGEANGECNGGGGETKKQRVQTSGDDNEGAHFGRKDGEDASPSPSDFTSGGSVDKEDEDSDEEEGGDGDDSKPTSNTKDPFSIKSACLDALSPDDKARFLAADKRRREDSKILLAAFTRLVSLKAELQRCQQKVEEAQGIYENVSRVLVQNAINDADDLLLEPSHWNDHYNKLVQFYEREGHSNFKRTITFSDVEGMSESEAKEVYNMSWWTCRQRKLKRRGDLEEYKVQLLNRVKFNWDPHSGPGPEKWLKNYGLLKEFKEKHGHVRVPFSADDKLGSWLKTQVTQYRNAQEYKLPALSAERIQLLEDLGVDWGERRGVKSWEERFLSLLDYRQRFGHVNVPWQWKENIPLAQWVNSQRKKYKDLIEGRKNNLTDEQIDRLNSIGELLCF</sequence>
<keyword evidence="4" id="KW-1185">Reference proteome</keyword>
<evidence type="ECO:0000313" key="4">
    <source>
        <dbReference type="Proteomes" id="UP001530315"/>
    </source>
</evidence>
<feature type="compositionally biased region" description="Basic and acidic residues" evidence="1">
    <location>
        <begin position="70"/>
        <end position="80"/>
    </location>
</feature>
<evidence type="ECO:0000313" key="3">
    <source>
        <dbReference type="EMBL" id="KAL3781055.1"/>
    </source>
</evidence>
<feature type="compositionally biased region" description="Acidic residues" evidence="1">
    <location>
        <begin position="97"/>
        <end position="110"/>
    </location>
</feature>
<accession>A0ABD3NYS3</accession>
<dbReference type="Pfam" id="PF03457">
    <property type="entry name" value="HA"/>
    <property type="match status" value="3"/>
</dbReference>
<evidence type="ECO:0000259" key="2">
    <source>
        <dbReference type="Pfam" id="PF03457"/>
    </source>
</evidence>
<feature type="domain" description="Helicase-associated" evidence="2">
    <location>
        <begin position="206"/>
        <end position="279"/>
    </location>
</feature>
<feature type="compositionally biased region" description="Polar residues" evidence="1">
    <location>
        <begin position="1"/>
        <end position="10"/>
    </location>
</feature>
<dbReference type="Proteomes" id="UP001530315">
    <property type="component" value="Unassembled WGS sequence"/>
</dbReference>
<evidence type="ECO:0000256" key="1">
    <source>
        <dbReference type="SAM" id="MobiDB-lite"/>
    </source>
</evidence>
<comment type="caution">
    <text evidence="3">The sequence shown here is derived from an EMBL/GenBank/DDBJ whole genome shotgun (WGS) entry which is preliminary data.</text>
</comment>
<feature type="domain" description="Helicase-associated" evidence="2">
    <location>
        <begin position="364"/>
        <end position="428"/>
    </location>
</feature>
<feature type="domain" description="Helicase-associated" evidence="2">
    <location>
        <begin position="289"/>
        <end position="354"/>
    </location>
</feature>